<keyword evidence="9" id="KW-1185">Reference proteome</keyword>
<dbReference type="Gene3D" id="2.40.128.20">
    <property type="match status" value="1"/>
</dbReference>
<reference evidence="8 9" key="1">
    <citation type="submission" date="2021-05" db="EMBL/GenBank/DDBJ databases">
        <authorList>
            <person name="Zahm M."/>
            <person name="Klopp C."/>
            <person name="Cabau C."/>
            <person name="Kuhl H."/>
            <person name="Suciu R."/>
            <person name="Ciorpac M."/>
            <person name="Holostenco D."/>
            <person name="Gessner J."/>
            <person name="Wuertz S."/>
            <person name="Hohne C."/>
            <person name="Stock M."/>
            <person name="Gislard M."/>
            <person name="Lluch J."/>
            <person name="Milhes M."/>
            <person name="Lampietro C."/>
            <person name="Lopez Roques C."/>
            <person name="Donnadieu C."/>
            <person name="Du K."/>
            <person name="Schartl M."/>
            <person name="Guiguen Y."/>
        </authorList>
    </citation>
    <scope>NUCLEOTIDE SEQUENCE [LARGE SCALE GENOMIC DNA]</scope>
    <source>
        <strain evidence="8">Hh-F2</strain>
        <tissue evidence="8">Blood</tissue>
    </source>
</reference>
<evidence type="ECO:0000256" key="1">
    <source>
        <dbReference type="ARBA" id="ARBA00004613"/>
    </source>
</evidence>
<evidence type="ECO:0000313" key="9">
    <source>
        <dbReference type="Proteomes" id="UP001369086"/>
    </source>
</evidence>
<keyword evidence="2" id="KW-0964">Secreted</keyword>
<proteinExistence type="inferred from homology"/>
<dbReference type="InterPro" id="IPR022272">
    <property type="entry name" value="Lipocalin_CS"/>
</dbReference>
<evidence type="ECO:0000313" key="8">
    <source>
        <dbReference type="EMBL" id="KAK6492520.1"/>
    </source>
</evidence>
<dbReference type="PRINTS" id="PR01215">
    <property type="entry name" value="A1MCGLOBULIN"/>
</dbReference>
<evidence type="ECO:0000256" key="2">
    <source>
        <dbReference type="ARBA" id="ARBA00022525"/>
    </source>
</evidence>
<accession>A0ABR1A7J4</accession>
<feature type="signal peptide" evidence="6">
    <location>
        <begin position="1"/>
        <end position="23"/>
    </location>
</feature>
<dbReference type="Pfam" id="PF00061">
    <property type="entry name" value="Lipocalin"/>
    <property type="match status" value="1"/>
</dbReference>
<dbReference type="Proteomes" id="UP001369086">
    <property type="component" value="Unassembled WGS sequence"/>
</dbReference>
<dbReference type="PROSITE" id="PS00213">
    <property type="entry name" value="LIPOCALIN"/>
    <property type="match status" value="1"/>
</dbReference>
<keyword evidence="4" id="KW-1015">Disulfide bond</keyword>
<evidence type="ECO:0000256" key="5">
    <source>
        <dbReference type="RuleBase" id="RU003695"/>
    </source>
</evidence>
<keyword evidence="3 6" id="KW-0732">Signal</keyword>
<dbReference type="InterPro" id="IPR043245">
    <property type="entry name" value="C8G"/>
</dbReference>
<evidence type="ECO:0000256" key="3">
    <source>
        <dbReference type="ARBA" id="ARBA00022729"/>
    </source>
</evidence>
<feature type="chain" id="PRO_5047206923" evidence="6">
    <location>
        <begin position="24"/>
        <end position="205"/>
    </location>
</feature>
<organism evidence="8 9">
    <name type="scientific">Huso huso</name>
    <name type="common">Beluga</name>
    <name type="synonym">Acipenser huso</name>
    <dbReference type="NCBI Taxonomy" id="61971"/>
    <lineage>
        <taxon>Eukaryota</taxon>
        <taxon>Metazoa</taxon>
        <taxon>Chordata</taxon>
        <taxon>Craniata</taxon>
        <taxon>Vertebrata</taxon>
        <taxon>Euteleostomi</taxon>
        <taxon>Actinopterygii</taxon>
        <taxon>Chondrostei</taxon>
        <taxon>Acipenseriformes</taxon>
        <taxon>Acipenseridae</taxon>
        <taxon>Huso</taxon>
    </lineage>
</organism>
<feature type="domain" description="Lipocalin/cytosolic fatty-acid binding" evidence="7">
    <location>
        <begin position="51"/>
        <end position="190"/>
    </location>
</feature>
<evidence type="ECO:0000256" key="4">
    <source>
        <dbReference type="ARBA" id="ARBA00023157"/>
    </source>
</evidence>
<comment type="similarity">
    <text evidence="5">Belongs to the calycin superfamily. Lipocalin family.</text>
</comment>
<dbReference type="PRINTS" id="PR00179">
    <property type="entry name" value="LIPOCALIN"/>
</dbReference>
<dbReference type="EMBL" id="JAHFZB010000002">
    <property type="protein sequence ID" value="KAK6492520.1"/>
    <property type="molecule type" value="Genomic_DNA"/>
</dbReference>
<evidence type="ECO:0000259" key="7">
    <source>
        <dbReference type="Pfam" id="PF00061"/>
    </source>
</evidence>
<dbReference type="PANTHER" id="PTHR47304:SF1">
    <property type="entry name" value="COMPLEMENT COMPONENT C8 GAMMA CHAIN"/>
    <property type="match status" value="1"/>
</dbReference>
<evidence type="ECO:0000256" key="6">
    <source>
        <dbReference type="SAM" id="SignalP"/>
    </source>
</evidence>
<protein>
    <submittedName>
        <fullName evidence="8">Complement component C8 gamma chain-like</fullName>
    </submittedName>
</protein>
<gene>
    <name evidence="8" type="ORF">HHUSO_G1885</name>
</gene>
<dbReference type="InterPro" id="IPR012674">
    <property type="entry name" value="Calycin"/>
</dbReference>
<comment type="caution">
    <text evidence="8">The sequence shown here is derived from an EMBL/GenBank/DDBJ whole genome shotgun (WGS) entry which is preliminary data.</text>
</comment>
<sequence length="205" mass="23591">MDRLRLCFLLAALHGLHLSGVHSAGPRKNTIKENPIDKIPIQKNFNLDQLTGKWFLIGVASKCEYLRENNFRVEGTSVVLSRSSTQKIALDVSTLRKLDLQCWDIRQEYCSTKTNGRLLLKGRGSGNDVDIVVGETDYQSYAILYYQQRRKITVKLYGRSSDIPDNIIDKFQEAVLKQNIGEDFIYYFPKYGFCESADEFHILRE</sequence>
<name>A0ABR1A7J4_HUSHU</name>
<comment type="subcellular location">
    <subcellularLocation>
        <location evidence="1">Secreted</location>
    </subcellularLocation>
</comment>
<dbReference type="InterPro" id="IPR002968">
    <property type="entry name" value="A1-microglobln"/>
</dbReference>
<dbReference type="InterPro" id="IPR000566">
    <property type="entry name" value="Lipocln_cytosolic_FA-bd_dom"/>
</dbReference>
<dbReference type="PANTHER" id="PTHR47304">
    <property type="entry name" value="COMPLEMENT COMPONENT C8 GAMMA CHAIN"/>
    <property type="match status" value="1"/>
</dbReference>
<dbReference type="SUPFAM" id="SSF50814">
    <property type="entry name" value="Lipocalins"/>
    <property type="match status" value="1"/>
</dbReference>